<reference evidence="12" key="1">
    <citation type="journal article" date="2010" name="Nat. Biotechnol.">
        <title>Draft genome sequence of the oilseed species Ricinus communis.</title>
        <authorList>
            <person name="Chan A.P."/>
            <person name="Crabtree J."/>
            <person name="Zhao Q."/>
            <person name="Lorenzi H."/>
            <person name="Orvis J."/>
            <person name="Puiu D."/>
            <person name="Melake-Berhan A."/>
            <person name="Jones K.M."/>
            <person name="Redman J."/>
            <person name="Chen G."/>
            <person name="Cahoon E.B."/>
            <person name="Gedil M."/>
            <person name="Stanke M."/>
            <person name="Haas B.J."/>
            <person name="Wortman J.R."/>
            <person name="Fraser-Liggett C.M."/>
            <person name="Ravel J."/>
            <person name="Rabinowicz P.D."/>
        </authorList>
    </citation>
    <scope>NUCLEOTIDE SEQUENCE [LARGE SCALE GENOMIC DNA]</scope>
    <source>
        <strain evidence="12">cv. Hale</strain>
    </source>
</reference>
<keyword evidence="2" id="KW-0600">Photoreceptor protein</keyword>
<feature type="domain" description="PAS" evidence="9">
    <location>
        <begin position="5"/>
        <end position="47"/>
    </location>
</feature>
<keyword evidence="4" id="KW-0808">Transferase</keyword>
<dbReference type="PROSITE" id="PS50113">
    <property type="entry name" value="PAC"/>
    <property type="match status" value="1"/>
</dbReference>
<feature type="domain" description="Histidine kinase" evidence="8">
    <location>
        <begin position="156"/>
        <end position="346"/>
    </location>
</feature>
<dbReference type="InterPro" id="IPR003594">
    <property type="entry name" value="HATPase_dom"/>
</dbReference>
<dbReference type="PROSITE" id="PS50112">
    <property type="entry name" value="PAS"/>
    <property type="match status" value="1"/>
</dbReference>
<evidence type="ECO:0000256" key="2">
    <source>
        <dbReference type="ARBA" id="ARBA00022543"/>
    </source>
</evidence>
<evidence type="ECO:0000259" key="10">
    <source>
        <dbReference type="PROSITE" id="PS50113"/>
    </source>
</evidence>
<dbReference type="CDD" id="cd00130">
    <property type="entry name" value="PAS"/>
    <property type="match status" value="1"/>
</dbReference>
<dbReference type="PANTHER" id="PTHR24421:SF59">
    <property type="entry name" value="OXYGEN SENSOR HISTIDINE KINASE NREB"/>
    <property type="match status" value="1"/>
</dbReference>
<dbReference type="GO" id="GO:0000155">
    <property type="term" value="F:phosphorelay sensor kinase activity"/>
    <property type="evidence" value="ECO:0000318"/>
    <property type="project" value="GO_Central"/>
</dbReference>
<organism evidence="11 12">
    <name type="scientific">Ricinus communis</name>
    <name type="common">Castor bean</name>
    <dbReference type="NCBI Taxonomy" id="3988"/>
    <lineage>
        <taxon>Eukaryota</taxon>
        <taxon>Viridiplantae</taxon>
        <taxon>Streptophyta</taxon>
        <taxon>Embryophyta</taxon>
        <taxon>Tracheophyta</taxon>
        <taxon>Spermatophyta</taxon>
        <taxon>Magnoliopsida</taxon>
        <taxon>eudicotyledons</taxon>
        <taxon>Gunneridae</taxon>
        <taxon>Pentapetalae</taxon>
        <taxon>rosids</taxon>
        <taxon>fabids</taxon>
        <taxon>Malpighiales</taxon>
        <taxon>Euphorbiaceae</taxon>
        <taxon>Acalyphoideae</taxon>
        <taxon>Acalypheae</taxon>
        <taxon>Ricinus</taxon>
    </lineage>
</organism>
<evidence type="ECO:0000256" key="3">
    <source>
        <dbReference type="ARBA" id="ARBA00022606"/>
    </source>
</evidence>
<keyword evidence="6" id="KW-0157">Chromophore</keyword>
<evidence type="ECO:0000313" key="11">
    <source>
        <dbReference type="EMBL" id="EEF26468.1"/>
    </source>
</evidence>
<evidence type="ECO:0000259" key="9">
    <source>
        <dbReference type="PROSITE" id="PS50112"/>
    </source>
</evidence>
<evidence type="ECO:0000313" key="12">
    <source>
        <dbReference type="Proteomes" id="UP000008311"/>
    </source>
</evidence>
<dbReference type="EMBL" id="EQ977215">
    <property type="protein sequence ID" value="EEF26468.1"/>
    <property type="molecule type" value="Genomic_DNA"/>
</dbReference>
<dbReference type="Pfam" id="PF02518">
    <property type="entry name" value="HATPase_c"/>
    <property type="match status" value="1"/>
</dbReference>
<evidence type="ECO:0000256" key="1">
    <source>
        <dbReference type="ARBA" id="ARBA00002479"/>
    </source>
</evidence>
<dbReference type="STRING" id="3988.B9TCE7"/>
<dbReference type="InterPro" id="IPR035965">
    <property type="entry name" value="PAS-like_dom_sf"/>
</dbReference>
<evidence type="ECO:0000256" key="4">
    <source>
        <dbReference type="ARBA" id="ARBA00022679"/>
    </source>
</evidence>
<dbReference type="Gene3D" id="1.20.5.1930">
    <property type="match status" value="1"/>
</dbReference>
<keyword evidence="7" id="KW-0675">Receptor</keyword>
<dbReference type="GO" id="GO:0005886">
    <property type="term" value="C:plasma membrane"/>
    <property type="evidence" value="ECO:0000318"/>
    <property type="project" value="GO_Central"/>
</dbReference>
<dbReference type="Gene3D" id="3.30.565.10">
    <property type="entry name" value="Histidine kinase-like ATPase, C-terminal domain"/>
    <property type="match status" value="1"/>
</dbReference>
<dbReference type="InterPro" id="IPR000700">
    <property type="entry name" value="PAS-assoc_C"/>
</dbReference>
<dbReference type="Proteomes" id="UP000008311">
    <property type="component" value="Unassembled WGS sequence"/>
</dbReference>
<keyword evidence="5 11" id="KW-0418">Kinase</keyword>
<dbReference type="InterPro" id="IPR005467">
    <property type="entry name" value="His_kinase_dom"/>
</dbReference>
<dbReference type="GO" id="GO:0046983">
    <property type="term" value="F:protein dimerization activity"/>
    <property type="evidence" value="ECO:0007669"/>
    <property type="project" value="InterPro"/>
</dbReference>
<sequence length="358" mass="40948">RLTEREAKIRRLVDTNIVGIFIYDLDGWIHVANDAFLRIVGYDREDLASGCINWKHLTPQEWLDRDLRELIPHLMKTGFLSPFKKEYIKKDGSRVPIMLTTATFDEAENEGVAFVVDLTGRREAEHRLRESYEMLRELASRRETDREDERKHIARELHDELGQHLTALRMRASTLRMQLENHHPALVDETRSLIALVDQTMQVVRSVITSLRPPVLDMGIAAALEWLAAEFNRNGRTLCHLLMRDENIEMSEDHAIVLFRVVQEALTNVTRHADATEVIITLDRRPNACLLEVLDDGQGFDVQATRSKSFGLAGMEERVLMHGGKIAIISSPRIGTLVKVDLPAHPLHQERRIEAIAV</sequence>
<dbReference type="SMART" id="SM00091">
    <property type="entry name" value="PAS"/>
    <property type="match status" value="1"/>
</dbReference>
<dbReference type="AlphaFoldDB" id="B9TCE7"/>
<dbReference type="PANTHER" id="PTHR24421">
    <property type="entry name" value="NITRATE/NITRITE SENSOR PROTEIN NARX-RELATED"/>
    <property type="match status" value="1"/>
</dbReference>
<name>B9TCE7_RICCO</name>
<accession>B9TCE7</accession>
<keyword evidence="12" id="KW-1185">Reference proteome</keyword>
<gene>
    <name evidence="11" type="ORF">RCOM_2097250</name>
</gene>
<proteinExistence type="predicted"/>
<dbReference type="SMART" id="SM00387">
    <property type="entry name" value="HATPase_c"/>
    <property type="match status" value="1"/>
</dbReference>
<dbReference type="PROSITE" id="PS50109">
    <property type="entry name" value="HIS_KIN"/>
    <property type="match status" value="1"/>
</dbReference>
<dbReference type="NCBIfam" id="TIGR00229">
    <property type="entry name" value="sensory_box"/>
    <property type="match status" value="1"/>
</dbReference>
<dbReference type="SUPFAM" id="SSF55874">
    <property type="entry name" value="ATPase domain of HSP90 chaperone/DNA topoisomerase II/histidine kinase"/>
    <property type="match status" value="1"/>
</dbReference>
<dbReference type="InterPro" id="IPR000014">
    <property type="entry name" value="PAS"/>
</dbReference>
<dbReference type="SUPFAM" id="SSF55785">
    <property type="entry name" value="PYP-like sensor domain (PAS domain)"/>
    <property type="match status" value="1"/>
</dbReference>
<feature type="non-terminal residue" evidence="11">
    <location>
        <position position="1"/>
    </location>
</feature>
<feature type="domain" description="PAC" evidence="10">
    <location>
        <begin position="81"/>
        <end position="130"/>
    </location>
</feature>
<dbReference type="Pfam" id="PF13426">
    <property type="entry name" value="PAS_9"/>
    <property type="match status" value="1"/>
</dbReference>
<evidence type="ECO:0000256" key="6">
    <source>
        <dbReference type="ARBA" id="ARBA00022991"/>
    </source>
</evidence>
<evidence type="ECO:0000256" key="7">
    <source>
        <dbReference type="ARBA" id="ARBA00023170"/>
    </source>
</evidence>
<dbReference type="Pfam" id="PF07730">
    <property type="entry name" value="HisKA_3"/>
    <property type="match status" value="1"/>
</dbReference>
<keyword evidence="3" id="KW-0716">Sensory transduction</keyword>
<evidence type="ECO:0000259" key="8">
    <source>
        <dbReference type="PROSITE" id="PS50109"/>
    </source>
</evidence>
<dbReference type="GO" id="GO:0007165">
    <property type="term" value="P:signal transduction"/>
    <property type="evidence" value="ECO:0000318"/>
    <property type="project" value="GO_Central"/>
</dbReference>
<dbReference type="Gene3D" id="3.30.450.20">
    <property type="entry name" value="PAS domain"/>
    <property type="match status" value="1"/>
</dbReference>
<dbReference type="CDD" id="cd16917">
    <property type="entry name" value="HATPase_UhpB-NarQ-NarX-like"/>
    <property type="match status" value="1"/>
</dbReference>
<evidence type="ECO:0000256" key="5">
    <source>
        <dbReference type="ARBA" id="ARBA00022777"/>
    </source>
</evidence>
<dbReference type="eggNOG" id="ENOG502SYWY">
    <property type="taxonomic scope" value="Eukaryota"/>
</dbReference>
<dbReference type="GO" id="GO:0009881">
    <property type="term" value="F:photoreceptor activity"/>
    <property type="evidence" value="ECO:0007669"/>
    <property type="project" value="UniProtKB-KW"/>
</dbReference>
<protein>
    <submittedName>
        <fullName evidence="11">Sensory transduction histidine kinase, putative</fullName>
    </submittedName>
</protein>
<dbReference type="InParanoid" id="B9TCE7"/>
<comment type="function">
    <text evidence="1">Regulatory photoreceptor which exists in two forms that are reversibly interconvertible by light: the Pr form that absorbs maximally in the red region of the spectrum and the Pfr form that absorbs maximally in the far-red region. Photoconversion of Pr to Pfr induces an array of morphogenic responses, whereas reconversion of Pfr to Pr cancels the induction of those responses. Pfr controls the expression of a number of nuclear genes including those encoding the small subunit of ribulose-bisphosphate carboxylase, chlorophyll A/B binding protein, protochlorophyllide reductase, rRNA, etc. It also controls the expression of its own gene(s) in a negative feedback fashion.</text>
</comment>
<dbReference type="InterPro" id="IPR050482">
    <property type="entry name" value="Sensor_HK_TwoCompSys"/>
</dbReference>
<dbReference type="InterPro" id="IPR011712">
    <property type="entry name" value="Sig_transdc_His_kin_sub3_dim/P"/>
</dbReference>
<dbReference type="InterPro" id="IPR036890">
    <property type="entry name" value="HATPase_C_sf"/>
</dbReference>